<organism evidence="2 3">
    <name type="scientific">Novosphingobium bradum</name>
    <dbReference type="NCBI Taxonomy" id="1737444"/>
    <lineage>
        <taxon>Bacteria</taxon>
        <taxon>Pseudomonadati</taxon>
        <taxon>Pseudomonadota</taxon>
        <taxon>Alphaproteobacteria</taxon>
        <taxon>Sphingomonadales</taxon>
        <taxon>Sphingomonadaceae</taxon>
        <taxon>Novosphingobium</taxon>
    </lineage>
</organism>
<sequence>MDTAPPFPAPHPTPSPCAAADDDSAADAGQLMLAATFNGLCHVIAGMARRQGFSADELRAMHEAMLTPLDDPEHGDDPVLASARDTVDRVLGAALARRLDAAGRRRPSERR</sequence>
<dbReference type="RefSeq" id="WP_379510366.1">
    <property type="nucleotide sequence ID" value="NZ_JBHRTQ010000010.1"/>
</dbReference>
<dbReference type="EMBL" id="JBHRTQ010000010">
    <property type="protein sequence ID" value="MFC3174990.1"/>
    <property type="molecule type" value="Genomic_DNA"/>
</dbReference>
<name>A0ABV7IQQ1_9SPHN</name>
<feature type="compositionally biased region" description="Pro residues" evidence="1">
    <location>
        <begin position="1"/>
        <end position="15"/>
    </location>
</feature>
<dbReference type="Proteomes" id="UP001595604">
    <property type="component" value="Unassembled WGS sequence"/>
</dbReference>
<keyword evidence="3" id="KW-1185">Reference proteome</keyword>
<evidence type="ECO:0000313" key="2">
    <source>
        <dbReference type="EMBL" id="MFC3174990.1"/>
    </source>
</evidence>
<proteinExistence type="predicted"/>
<protein>
    <submittedName>
        <fullName evidence="2">Uncharacterized protein</fullName>
    </submittedName>
</protein>
<evidence type="ECO:0000313" key="3">
    <source>
        <dbReference type="Proteomes" id="UP001595604"/>
    </source>
</evidence>
<comment type="caution">
    <text evidence="2">The sequence shown here is derived from an EMBL/GenBank/DDBJ whole genome shotgun (WGS) entry which is preliminary data.</text>
</comment>
<accession>A0ABV7IQQ1</accession>
<feature type="region of interest" description="Disordered" evidence="1">
    <location>
        <begin position="1"/>
        <end position="23"/>
    </location>
</feature>
<reference evidence="3" key="1">
    <citation type="journal article" date="2019" name="Int. J. Syst. Evol. Microbiol.">
        <title>The Global Catalogue of Microorganisms (GCM) 10K type strain sequencing project: providing services to taxonomists for standard genome sequencing and annotation.</title>
        <authorList>
            <consortium name="The Broad Institute Genomics Platform"/>
            <consortium name="The Broad Institute Genome Sequencing Center for Infectious Disease"/>
            <person name="Wu L."/>
            <person name="Ma J."/>
        </authorList>
    </citation>
    <scope>NUCLEOTIDE SEQUENCE [LARGE SCALE GENOMIC DNA]</scope>
    <source>
        <strain evidence="3">KCTC 42984</strain>
    </source>
</reference>
<evidence type="ECO:0000256" key="1">
    <source>
        <dbReference type="SAM" id="MobiDB-lite"/>
    </source>
</evidence>
<gene>
    <name evidence="2" type="ORF">ACFOD9_12090</name>
</gene>